<keyword evidence="4" id="KW-1185">Reference proteome</keyword>
<reference evidence="2" key="2">
    <citation type="submission" date="2015-10" db="EMBL/GenBank/DDBJ databases">
        <title>Improved Draft Genome Sequence of Clostridium pasteurianum Strain ATCC 6013 (DSM 525) Using a Hybrid Next-Generation Sequencing Approach.</title>
        <authorList>
            <person name="Pyne M.E."/>
            <person name="Utturkar S.M."/>
            <person name="Brown S.D."/>
            <person name="Moo-Young M."/>
            <person name="Chung D.A."/>
            <person name="Chou P.C."/>
        </authorList>
    </citation>
    <scope>NUCLEOTIDE SEQUENCE</scope>
    <source>
        <strain evidence="2">ATCC 6013</strain>
    </source>
</reference>
<dbReference type="Proteomes" id="UP000028042">
    <property type="component" value="Unassembled WGS sequence"/>
</dbReference>
<dbReference type="PATRIC" id="fig|1262449.3.peg.2329"/>
<dbReference type="KEGG" id="cpat:CLPA_c30650"/>
<accession>A0A0H3J5A3</accession>
<evidence type="ECO:0000313" key="2">
    <source>
        <dbReference type="EMBL" id="KRU10873.1"/>
    </source>
</evidence>
<reference evidence="2 3" key="3">
    <citation type="journal article" name="Genome Announc.">
        <title>Improved Draft Genome Sequence of Clostridium pasteurianum Strain ATCC 6013 (DSM 525) Using a Hybrid Next-Generation Sequencing Approach.</title>
        <authorList>
            <person name="Pyne M.E."/>
            <person name="Utturkar S."/>
            <person name="Brown S.D."/>
            <person name="Moo-Young M."/>
            <person name="Chung D.A."/>
            <person name="Chou C.P."/>
        </authorList>
    </citation>
    <scope>NUCLEOTIDE SEQUENCE [LARGE SCALE GENOMIC DNA]</scope>
    <source>
        <strain evidence="2 3">ATCC 6013</strain>
    </source>
</reference>
<dbReference type="RefSeq" id="WP_003445444.1">
    <property type="nucleotide sequence ID" value="NZ_ANZB01000007.1"/>
</dbReference>
<dbReference type="EMBL" id="JPGY02000001">
    <property type="protein sequence ID" value="KRU10873.1"/>
    <property type="molecule type" value="Genomic_DNA"/>
</dbReference>
<dbReference type="GeneID" id="93076241"/>
<dbReference type="Proteomes" id="UP000030905">
    <property type="component" value="Chromosome"/>
</dbReference>
<proteinExistence type="predicted"/>
<dbReference type="KEGG" id="cpae:CPAST_c30650"/>
<evidence type="ECO:0000313" key="4">
    <source>
        <dbReference type="Proteomes" id="UP000030905"/>
    </source>
</evidence>
<reference evidence="1 4" key="1">
    <citation type="journal article" date="2015" name="Genome Announc.">
        <title>Complete Genome Sequence of the Nitrogen-Fixing and Solvent-Producing Clostridium pasteurianum DSM 525.</title>
        <authorList>
            <person name="Poehlein A."/>
            <person name="Grosse-Honebrink A."/>
            <person name="Zhang Y."/>
            <person name="Minton N.P."/>
            <person name="Daniel R."/>
        </authorList>
    </citation>
    <scope>NUCLEOTIDE SEQUENCE [LARGE SCALE GENOMIC DNA]</scope>
    <source>
        <strain evidence="1">DSM 525</strain>
        <strain evidence="4">DSM 525 / ATCC 6013</strain>
    </source>
</reference>
<evidence type="ECO:0008006" key="5">
    <source>
        <dbReference type="Google" id="ProtNLM"/>
    </source>
</evidence>
<dbReference type="eggNOG" id="COG1112">
    <property type="taxonomic scope" value="Bacteria"/>
</dbReference>
<sequence length="91" mass="10226">MIKVTASLALACCKNVVIVGDVKQLSQIVSSNIKKISDNIFYESNIGEAYNYNKYSIIASLMNLYHKVYRKVKIKCLTLRVELPPIVAFLA</sequence>
<protein>
    <recommendedName>
        <fullName evidence="5">AAA domain-containing protein</fullName>
    </recommendedName>
</protein>
<evidence type="ECO:0000313" key="3">
    <source>
        <dbReference type="Proteomes" id="UP000028042"/>
    </source>
</evidence>
<dbReference type="AlphaFoldDB" id="A0A0H3J5A3"/>
<name>A0A0H3J5A3_CLOPA</name>
<dbReference type="EMBL" id="CP009268">
    <property type="protein sequence ID" value="AJA53119.1"/>
    <property type="molecule type" value="Genomic_DNA"/>
</dbReference>
<gene>
    <name evidence="1" type="ORF">CLPA_c30650</name>
    <name evidence="2" type="ORF">CP6013_00120</name>
</gene>
<organism evidence="1 4">
    <name type="scientific">Clostridium pasteurianum DSM 525 = ATCC 6013</name>
    <dbReference type="NCBI Taxonomy" id="1262449"/>
    <lineage>
        <taxon>Bacteria</taxon>
        <taxon>Bacillati</taxon>
        <taxon>Bacillota</taxon>
        <taxon>Clostridia</taxon>
        <taxon>Eubacteriales</taxon>
        <taxon>Clostridiaceae</taxon>
        <taxon>Clostridium</taxon>
    </lineage>
</organism>
<evidence type="ECO:0000313" key="1">
    <source>
        <dbReference type="EMBL" id="AJA53119.1"/>
    </source>
</evidence>